<name>A0ABN2I307_9ACTN</name>
<protein>
    <submittedName>
        <fullName evidence="1">Uncharacterized protein</fullName>
    </submittedName>
</protein>
<gene>
    <name evidence="1" type="ORF">GCM10009733_110880</name>
</gene>
<dbReference type="EMBL" id="BAAAMU010000244">
    <property type="protein sequence ID" value="GAA1697787.1"/>
    <property type="molecule type" value="Genomic_DNA"/>
</dbReference>
<keyword evidence="2" id="KW-1185">Reference proteome</keyword>
<sequence>MRTLKIVRVGHENAGVSALYGHITEAMVTEPEQLLQGLWEKAIGARFRPIRPSRSWARPWRRGVRARPAGRSR</sequence>
<proteinExistence type="predicted"/>
<dbReference type="Proteomes" id="UP001500064">
    <property type="component" value="Unassembled WGS sequence"/>
</dbReference>
<organism evidence="1 2">
    <name type="scientific">Nonomuraea maheshkhaliensis</name>
    <dbReference type="NCBI Taxonomy" id="419590"/>
    <lineage>
        <taxon>Bacteria</taxon>
        <taxon>Bacillati</taxon>
        <taxon>Actinomycetota</taxon>
        <taxon>Actinomycetes</taxon>
        <taxon>Streptosporangiales</taxon>
        <taxon>Streptosporangiaceae</taxon>
        <taxon>Nonomuraea</taxon>
    </lineage>
</organism>
<evidence type="ECO:0000313" key="1">
    <source>
        <dbReference type="EMBL" id="GAA1697787.1"/>
    </source>
</evidence>
<evidence type="ECO:0000313" key="2">
    <source>
        <dbReference type="Proteomes" id="UP001500064"/>
    </source>
</evidence>
<reference evidence="1 2" key="1">
    <citation type="journal article" date="2019" name="Int. J. Syst. Evol. Microbiol.">
        <title>The Global Catalogue of Microorganisms (GCM) 10K type strain sequencing project: providing services to taxonomists for standard genome sequencing and annotation.</title>
        <authorList>
            <consortium name="The Broad Institute Genomics Platform"/>
            <consortium name="The Broad Institute Genome Sequencing Center for Infectious Disease"/>
            <person name="Wu L."/>
            <person name="Ma J."/>
        </authorList>
    </citation>
    <scope>NUCLEOTIDE SEQUENCE [LARGE SCALE GENOMIC DNA]</scope>
    <source>
        <strain evidence="1 2">JCM 13929</strain>
    </source>
</reference>
<accession>A0ABN2I307</accession>
<comment type="caution">
    <text evidence="1">The sequence shown here is derived from an EMBL/GenBank/DDBJ whole genome shotgun (WGS) entry which is preliminary data.</text>
</comment>